<keyword evidence="6" id="KW-1185">Reference proteome</keyword>
<accession>A0ABZ0B8B7</accession>
<feature type="transmembrane region" description="Helical" evidence="4">
    <location>
        <begin position="156"/>
        <end position="179"/>
    </location>
</feature>
<evidence type="ECO:0000313" key="6">
    <source>
        <dbReference type="Proteomes" id="UP001302249"/>
    </source>
</evidence>
<dbReference type="InterPro" id="IPR036259">
    <property type="entry name" value="MFS_trans_sf"/>
</dbReference>
<dbReference type="Pfam" id="PF07690">
    <property type="entry name" value="MFS_1"/>
    <property type="match status" value="1"/>
</dbReference>
<evidence type="ECO:0000313" key="5">
    <source>
        <dbReference type="EMBL" id="WNO53661.1"/>
    </source>
</evidence>
<evidence type="ECO:0008006" key="7">
    <source>
        <dbReference type="Google" id="ProtNLM"/>
    </source>
</evidence>
<feature type="transmembrane region" description="Helical" evidence="4">
    <location>
        <begin position="123"/>
        <end position="144"/>
    </location>
</feature>
<dbReference type="InterPro" id="IPR011701">
    <property type="entry name" value="MFS"/>
</dbReference>
<gene>
    <name evidence="5" type="ORF">RPR59_14705</name>
</gene>
<dbReference type="EMBL" id="CP135076">
    <property type="protein sequence ID" value="WNO53661.1"/>
    <property type="molecule type" value="Genomic_DNA"/>
</dbReference>
<organism evidence="5 6">
    <name type="scientific">Stakelama saccharophila</name>
    <dbReference type="NCBI Taxonomy" id="3075605"/>
    <lineage>
        <taxon>Bacteria</taxon>
        <taxon>Pseudomonadati</taxon>
        <taxon>Pseudomonadota</taxon>
        <taxon>Alphaproteobacteria</taxon>
        <taxon>Sphingomonadales</taxon>
        <taxon>Sphingomonadaceae</taxon>
        <taxon>Stakelama</taxon>
    </lineage>
</organism>
<evidence type="ECO:0000256" key="4">
    <source>
        <dbReference type="SAM" id="Phobius"/>
    </source>
</evidence>
<reference evidence="5 6" key="1">
    <citation type="submission" date="2023-09" db="EMBL/GenBank/DDBJ databases">
        <authorList>
            <person name="Rey-Velasco X."/>
        </authorList>
    </citation>
    <scope>NUCLEOTIDE SEQUENCE [LARGE SCALE GENOMIC DNA]</scope>
    <source>
        <strain evidence="5 6">W311</strain>
    </source>
</reference>
<keyword evidence="1 4" id="KW-0812">Transmembrane</keyword>
<dbReference type="Gene3D" id="1.20.1250.20">
    <property type="entry name" value="MFS general substrate transporter like domains"/>
    <property type="match status" value="1"/>
</dbReference>
<evidence type="ECO:0000256" key="3">
    <source>
        <dbReference type="ARBA" id="ARBA00023136"/>
    </source>
</evidence>
<keyword evidence="2 4" id="KW-1133">Transmembrane helix</keyword>
<evidence type="ECO:0000256" key="1">
    <source>
        <dbReference type="ARBA" id="ARBA00022692"/>
    </source>
</evidence>
<feature type="transmembrane region" description="Helical" evidence="4">
    <location>
        <begin position="32"/>
        <end position="54"/>
    </location>
</feature>
<dbReference type="Proteomes" id="UP001302249">
    <property type="component" value="Chromosome"/>
</dbReference>
<dbReference type="SUPFAM" id="SSF103473">
    <property type="entry name" value="MFS general substrate transporter"/>
    <property type="match status" value="1"/>
</dbReference>
<proteinExistence type="predicted"/>
<feature type="transmembrane region" description="Helical" evidence="4">
    <location>
        <begin position="66"/>
        <end position="89"/>
    </location>
</feature>
<evidence type="ECO:0000256" key="2">
    <source>
        <dbReference type="ARBA" id="ARBA00022989"/>
    </source>
</evidence>
<feature type="transmembrane region" description="Helical" evidence="4">
    <location>
        <begin position="98"/>
        <end position="117"/>
    </location>
</feature>
<feature type="transmembrane region" description="Helical" evidence="4">
    <location>
        <begin position="185"/>
        <end position="205"/>
    </location>
</feature>
<name>A0ABZ0B8B7_9SPHN</name>
<protein>
    <recommendedName>
        <fullName evidence="7">MFS transporter</fullName>
    </recommendedName>
</protein>
<sequence length="224" mass="23319">MQAFGAHAEVKRDTVPSAAPAAPMPRSMTGKLAALSLTALAWGLINFGLILWLPADLVARGYSVEIASALLAKSALIALPMVFVAAALYSRWSTKRTVTAMIALTLLGLAGIFWLAWIGGSPVLPVALLILGINGVIATLLPDTAESFPLRVRGRATGWVAACSKGGALIAQLLGVLALEPDLENAAVLMLAPTAVALVLVVWFGRETRGRDLRSLDVADTATA</sequence>
<keyword evidence="3 4" id="KW-0472">Membrane</keyword>